<name>A0A6B8RME7_9BACL</name>
<dbReference type="Proteomes" id="UP000426246">
    <property type="component" value="Chromosome"/>
</dbReference>
<dbReference type="KEGG" id="ppsc:EHS13_17310"/>
<comment type="similarity">
    <text evidence="1">Belongs to the glycosyl hydrolase 27 family.</text>
</comment>
<dbReference type="SUPFAM" id="SSF51011">
    <property type="entry name" value="Glycosyl hydrolase domain"/>
    <property type="match status" value="1"/>
</dbReference>
<accession>A0A6B8RME7</accession>
<keyword evidence="8" id="KW-1185">Reference proteome</keyword>
<reference evidence="8" key="1">
    <citation type="submission" date="2018-11" db="EMBL/GenBank/DDBJ databases">
        <title>Complete genome sequence of Paenibacillus sp. ML311-T8.</title>
        <authorList>
            <person name="Nam Y.-D."/>
            <person name="Kang J."/>
            <person name="Chung W.-H."/>
            <person name="Park Y.S."/>
        </authorList>
    </citation>
    <scope>NUCLEOTIDE SEQUENCE [LARGE SCALE GENOMIC DNA]</scope>
    <source>
        <strain evidence="8">ML311-T8</strain>
    </source>
</reference>
<dbReference type="RefSeq" id="WP_155701589.1">
    <property type="nucleotide sequence ID" value="NZ_CP034235.1"/>
</dbReference>
<dbReference type="Pfam" id="PF17801">
    <property type="entry name" value="Melibiase_C"/>
    <property type="match status" value="1"/>
</dbReference>
<keyword evidence="5" id="KW-0472">Membrane</keyword>
<dbReference type="Gene3D" id="2.60.40.1180">
    <property type="entry name" value="Golgi alpha-mannosidase II"/>
    <property type="match status" value="1"/>
</dbReference>
<gene>
    <name evidence="7" type="ORF">EHS13_17310</name>
</gene>
<dbReference type="PANTHER" id="PTHR11452:SF42">
    <property type="entry name" value="ALPHA-GALACTOSIDASE"/>
    <property type="match status" value="1"/>
</dbReference>
<dbReference type="InterPro" id="IPR017853">
    <property type="entry name" value="GH"/>
</dbReference>
<dbReference type="EMBL" id="CP034235">
    <property type="protein sequence ID" value="QGQ96518.1"/>
    <property type="molecule type" value="Genomic_DNA"/>
</dbReference>
<dbReference type="Gene3D" id="3.20.20.70">
    <property type="entry name" value="Aldolase class I"/>
    <property type="match status" value="1"/>
</dbReference>
<evidence type="ECO:0000256" key="5">
    <source>
        <dbReference type="SAM" id="Phobius"/>
    </source>
</evidence>
<dbReference type="SUPFAM" id="SSF51445">
    <property type="entry name" value="(Trans)glycosidases"/>
    <property type="match status" value="1"/>
</dbReference>
<dbReference type="AlphaFoldDB" id="A0A6B8RME7"/>
<dbReference type="PANTHER" id="PTHR11452">
    <property type="entry name" value="ALPHA-GALACTOSIDASE/ALPHA-N-ACETYLGALACTOSAMINIDASE"/>
    <property type="match status" value="1"/>
</dbReference>
<sequence>MNKKEFNLAMHKRTISGRLLVIVIIIFTFLTTAFNPSRIVARDSAFTRSGTGPLYWISYEYQYDNDTFLPYSRWLANVNWFAQNFMPYGYQMVSTDGWIEGATQTNQNGYVLSHNDSWLPEHSWNKVTQEVNALGLDMGVYYNPLWVTQAAVNDPTKKVIGTSISIKDIVAPGDFFTGNPNPSKHPYWVDVTKAGAEQYIKGYVDYFKQMNVKFLRIDFLSWFETGTDSDKIVGISHGSANYETALRWMSEAAGDDIELSFVMPHLKNHAATELKYGDMIRINEDVFAGGWEHLSGRRQTSKAVWSQWANTFQGLTAFSDISGHGSMVLDTDFQRLRKLNNDNEKQTSISLSIMAGAPIAMADQYDTLAPADYIFYQNEELLALNKQGFVGKPLYKNKAAYPINQKDSERWAGQLPNGDWVLGLFNRSDSSKTVKVNLLKTFGSMDAFSVRDLWGGTELGLISVYKTTLAPHAVKVLKLTSPYRTGNYYNFSNPSNINSKALHQQPIQKTSPIRKYGFGLLILLVILLISTLLVNRKRS</sequence>
<proteinExistence type="inferred from homology"/>
<evidence type="ECO:0000259" key="6">
    <source>
        <dbReference type="Pfam" id="PF17801"/>
    </source>
</evidence>
<keyword evidence="3" id="KW-0378">Hydrolase</keyword>
<evidence type="ECO:0000313" key="8">
    <source>
        <dbReference type="Proteomes" id="UP000426246"/>
    </source>
</evidence>
<protein>
    <recommendedName>
        <fullName evidence="6">Alpha galactosidase C-terminal domain-containing protein</fullName>
    </recommendedName>
</protein>
<keyword evidence="2" id="KW-0732">Signal</keyword>
<dbReference type="GO" id="GO:0005975">
    <property type="term" value="P:carbohydrate metabolic process"/>
    <property type="evidence" value="ECO:0007669"/>
    <property type="project" value="InterPro"/>
</dbReference>
<dbReference type="GO" id="GO:0004553">
    <property type="term" value="F:hydrolase activity, hydrolyzing O-glycosyl compounds"/>
    <property type="evidence" value="ECO:0007669"/>
    <property type="project" value="InterPro"/>
</dbReference>
<keyword evidence="5" id="KW-1133">Transmembrane helix</keyword>
<evidence type="ECO:0000256" key="1">
    <source>
        <dbReference type="ARBA" id="ARBA00009743"/>
    </source>
</evidence>
<dbReference type="OrthoDB" id="9807519at2"/>
<feature type="domain" description="Alpha galactosidase C-terminal" evidence="6">
    <location>
        <begin position="407"/>
        <end position="479"/>
    </location>
</feature>
<evidence type="ECO:0000256" key="4">
    <source>
        <dbReference type="ARBA" id="ARBA00023295"/>
    </source>
</evidence>
<dbReference type="InterPro" id="IPR013780">
    <property type="entry name" value="Glyco_hydro_b"/>
</dbReference>
<evidence type="ECO:0000256" key="3">
    <source>
        <dbReference type="ARBA" id="ARBA00022801"/>
    </source>
</evidence>
<evidence type="ECO:0000313" key="7">
    <source>
        <dbReference type="EMBL" id="QGQ96518.1"/>
    </source>
</evidence>
<feature type="transmembrane region" description="Helical" evidence="5">
    <location>
        <begin position="516"/>
        <end position="534"/>
    </location>
</feature>
<keyword evidence="4" id="KW-0326">Glycosidase</keyword>
<dbReference type="InterPro" id="IPR041233">
    <property type="entry name" value="Melibiase_C"/>
</dbReference>
<dbReference type="InterPro" id="IPR013785">
    <property type="entry name" value="Aldolase_TIM"/>
</dbReference>
<dbReference type="InterPro" id="IPR002241">
    <property type="entry name" value="Glyco_hydro_27"/>
</dbReference>
<organism evidence="7 8">
    <name type="scientific">Paenibacillus psychroresistens</name>
    <dbReference type="NCBI Taxonomy" id="1778678"/>
    <lineage>
        <taxon>Bacteria</taxon>
        <taxon>Bacillati</taxon>
        <taxon>Bacillota</taxon>
        <taxon>Bacilli</taxon>
        <taxon>Bacillales</taxon>
        <taxon>Paenibacillaceae</taxon>
        <taxon>Paenibacillus</taxon>
    </lineage>
</organism>
<evidence type="ECO:0000256" key="2">
    <source>
        <dbReference type="ARBA" id="ARBA00022729"/>
    </source>
</evidence>
<keyword evidence="5" id="KW-0812">Transmembrane</keyword>